<dbReference type="InterPro" id="IPR050778">
    <property type="entry name" value="Cueball_EGF_LRP_Nidogen"/>
</dbReference>
<dbReference type="InterPro" id="IPR000033">
    <property type="entry name" value="LDLR_classB_rpt"/>
</dbReference>
<dbReference type="PROSITE" id="PS51120">
    <property type="entry name" value="LDLRB"/>
    <property type="match status" value="1"/>
</dbReference>
<dbReference type="Proteomes" id="UP000183208">
    <property type="component" value="Unassembled WGS sequence"/>
</dbReference>
<organism evidence="2 3">
    <name type="scientific">Bradyrhizobium lablabi</name>
    <dbReference type="NCBI Taxonomy" id="722472"/>
    <lineage>
        <taxon>Bacteria</taxon>
        <taxon>Pseudomonadati</taxon>
        <taxon>Pseudomonadota</taxon>
        <taxon>Alphaproteobacteria</taxon>
        <taxon>Hyphomicrobiales</taxon>
        <taxon>Nitrobacteraceae</taxon>
        <taxon>Bradyrhizobium</taxon>
    </lineage>
</organism>
<dbReference type="SUPFAM" id="SSF63829">
    <property type="entry name" value="Calcium-dependent phosphotriesterase"/>
    <property type="match status" value="1"/>
</dbReference>
<dbReference type="Gene3D" id="2.120.10.30">
    <property type="entry name" value="TolB, C-terminal domain"/>
    <property type="match status" value="2"/>
</dbReference>
<name>A0A1M7CKL7_9BRAD</name>
<dbReference type="SMART" id="SM00135">
    <property type="entry name" value="LY"/>
    <property type="match status" value="5"/>
</dbReference>
<evidence type="ECO:0000313" key="3">
    <source>
        <dbReference type="Proteomes" id="UP000183208"/>
    </source>
</evidence>
<dbReference type="EMBL" id="FNTI01000001">
    <property type="protein sequence ID" value="SED71663.1"/>
    <property type="molecule type" value="Genomic_DNA"/>
</dbReference>
<reference evidence="2 3" key="1">
    <citation type="submission" date="2016-10" db="EMBL/GenBank/DDBJ databases">
        <authorList>
            <person name="de Groot N.N."/>
        </authorList>
    </citation>
    <scope>NUCLEOTIDE SEQUENCE [LARGE SCALE GENOMIC DNA]</scope>
    <source>
        <strain evidence="2 3">GAS522</strain>
    </source>
</reference>
<evidence type="ECO:0000256" key="1">
    <source>
        <dbReference type="SAM" id="MobiDB-lite"/>
    </source>
</evidence>
<proteinExistence type="predicted"/>
<sequence>MRSQFGIKRTAGRLFFLDLGGGRIFSANPDGSDLKVIVNEGRKLPDGVVVDVAADHIYWTNMGNPSANDGSIERSDLDGGNITIIIPPGGTFTPKQLQLDKKNGKLYWCDREGMRVMRSNLDGSNIETLVQTGSGEADRRDAKRWCVGIALDVEGGRLYWTQKGKDNAGEGRIFRANLEIPKGQGPASREDIEVLFEGLPEPIDLDLDLKNRVMYWTDRGDPPRGNTVNRAPMDAAPGNRKQPEILFTHLMEAIGLALDLKGQRMFVTDFAGSVYSADLDGTNMKTLLVAQGNLTGIAYAELPVYS</sequence>
<accession>A0A1M7CKL7</accession>
<dbReference type="InterPro" id="IPR011042">
    <property type="entry name" value="6-blade_b-propeller_TolB-like"/>
</dbReference>
<protein>
    <recommendedName>
        <fullName evidence="4">3-hydroxyacyl-CoA dehydrogenase</fullName>
    </recommendedName>
</protein>
<evidence type="ECO:0000313" key="2">
    <source>
        <dbReference type="EMBL" id="SED71663.1"/>
    </source>
</evidence>
<dbReference type="OrthoDB" id="111868at2"/>
<dbReference type="AlphaFoldDB" id="A0A1M7CKL7"/>
<gene>
    <name evidence="2" type="ORF">SAMN05444171_4917</name>
</gene>
<dbReference type="PANTHER" id="PTHR46513">
    <property type="entry name" value="VITELLOGENIN RECEPTOR-LIKE PROTEIN-RELATED-RELATED"/>
    <property type="match status" value="1"/>
</dbReference>
<dbReference type="RefSeq" id="WP_074824568.1">
    <property type="nucleotide sequence ID" value="NZ_FNTI01000001.1"/>
</dbReference>
<evidence type="ECO:0008006" key="4">
    <source>
        <dbReference type="Google" id="ProtNLM"/>
    </source>
</evidence>
<dbReference type="SUPFAM" id="SSF63825">
    <property type="entry name" value="YWTD domain"/>
    <property type="match status" value="1"/>
</dbReference>
<feature type="region of interest" description="Disordered" evidence="1">
    <location>
        <begin position="218"/>
        <end position="239"/>
    </location>
</feature>